<dbReference type="InterPro" id="IPR003856">
    <property type="entry name" value="LPS_length_determ_N"/>
</dbReference>
<keyword evidence="9" id="KW-0812">Transmembrane</keyword>
<keyword evidence="8" id="KW-0808">Transferase</keyword>
<evidence type="ECO:0000256" key="15">
    <source>
        <dbReference type="ARBA" id="ARBA00023137"/>
    </source>
</evidence>
<dbReference type="NCBIfam" id="TIGR01007">
    <property type="entry name" value="eps_fam"/>
    <property type="match status" value="1"/>
</dbReference>
<dbReference type="InterPro" id="IPR027417">
    <property type="entry name" value="P-loop_NTPase"/>
</dbReference>
<keyword evidence="7" id="KW-0997">Cell inner membrane</keyword>
<keyword evidence="14" id="KW-0472">Membrane</keyword>
<dbReference type="PANTHER" id="PTHR32309">
    <property type="entry name" value="TYROSINE-PROTEIN KINASE"/>
    <property type="match status" value="1"/>
</dbReference>
<evidence type="ECO:0000256" key="4">
    <source>
        <dbReference type="ARBA" id="ARBA00008883"/>
    </source>
</evidence>
<evidence type="ECO:0000256" key="1">
    <source>
        <dbReference type="ARBA" id="ARBA00004429"/>
    </source>
</evidence>
<sequence>MELRDYLRVLRRRWLSILVIAVAVTAAAGVFTAVQTPQYASTARLFVTTSQTNDAQLLQGGQFSAQRVKSYADLITSRELAQRVIDDTGLKTTPADLADQVEAQAVLDTVNLDVTVTDPDAQQAQVIAQSYAEQLTDLVRELETPAGQADAPIKATIVDAASYSDNPVSPQPQRNLALGVVVGLMLGFGLAVLREVLDTRVKSLDDVAEITDAPTLGTIAYDAAATKTPLLTQIPPHAPRAESFRVLRTNLQFVDVDSEQKVFVVTSAVPGEGKTSTAVNLAISLAQGGARTLLVEGDLRRPMAAKRLGMDEAVGLTNVLVGKVKAPDVFQIHNDSRLSVVASGPIPPNPAELIQSHAMEDFLAYVREEYDVVIVDAPPLLPVTDAALLAAKSDGALVVLSHGKVTKEQVRHSIERLGQVDAHFAGLVLNKVPAKGKSYGYGYGYGYAPGDQAKAIHLPGGVHD</sequence>
<dbReference type="CDD" id="cd05387">
    <property type="entry name" value="BY-kinase"/>
    <property type="match status" value="1"/>
</dbReference>
<evidence type="ECO:0000256" key="13">
    <source>
        <dbReference type="ARBA" id="ARBA00022989"/>
    </source>
</evidence>
<comment type="similarity">
    <text evidence="3">Belongs to the CpsD/CapB family.</text>
</comment>
<feature type="domain" description="Polysaccharide chain length determinant N-terminal" evidence="17">
    <location>
        <begin position="2"/>
        <end position="87"/>
    </location>
</feature>
<gene>
    <name evidence="19" type="ORF">GCM10009788_24690</name>
</gene>
<evidence type="ECO:0000256" key="10">
    <source>
        <dbReference type="ARBA" id="ARBA00022741"/>
    </source>
</evidence>
<dbReference type="EMBL" id="BAAAOR010000021">
    <property type="protein sequence ID" value="GAA1519927.1"/>
    <property type="molecule type" value="Genomic_DNA"/>
</dbReference>
<organism evidence="19 20">
    <name type="scientific">Nocardioides humi</name>
    <dbReference type="NCBI Taxonomy" id="449461"/>
    <lineage>
        <taxon>Bacteria</taxon>
        <taxon>Bacillati</taxon>
        <taxon>Actinomycetota</taxon>
        <taxon>Actinomycetes</taxon>
        <taxon>Propionibacteriales</taxon>
        <taxon>Nocardioidaceae</taxon>
        <taxon>Nocardioides</taxon>
    </lineage>
</organism>
<keyword evidence="13" id="KW-1133">Transmembrane helix</keyword>
<accession>A0ABN2AJP0</accession>
<evidence type="ECO:0000259" key="18">
    <source>
        <dbReference type="Pfam" id="PF13614"/>
    </source>
</evidence>
<evidence type="ECO:0000256" key="6">
    <source>
        <dbReference type="ARBA" id="ARBA00022475"/>
    </source>
</evidence>
<dbReference type="PANTHER" id="PTHR32309:SF13">
    <property type="entry name" value="FERRIC ENTEROBACTIN TRANSPORT PROTEIN FEPE"/>
    <property type="match status" value="1"/>
</dbReference>
<evidence type="ECO:0000256" key="5">
    <source>
        <dbReference type="ARBA" id="ARBA00011903"/>
    </source>
</evidence>
<comment type="catalytic activity">
    <reaction evidence="16">
        <text>L-tyrosyl-[protein] + ATP = O-phospho-L-tyrosyl-[protein] + ADP + H(+)</text>
        <dbReference type="Rhea" id="RHEA:10596"/>
        <dbReference type="Rhea" id="RHEA-COMP:10136"/>
        <dbReference type="Rhea" id="RHEA-COMP:20101"/>
        <dbReference type="ChEBI" id="CHEBI:15378"/>
        <dbReference type="ChEBI" id="CHEBI:30616"/>
        <dbReference type="ChEBI" id="CHEBI:46858"/>
        <dbReference type="ChEBI" id="CHEBI:61978"/>
        <dbReference type="ChEBI" id="CHEBI:456216"/>
        <dbReference type="EC" id="2.7.10.2"/>
    </reaction>
</comment>
<dbReference type="Pfam" id="PF13614">
    <property type="entry name" value="AAA_31"/>
    <property type="match status" value="1"/>
</dbReference>
<dbReference type="InterPro" id="IPR050445">
    <property type="entry name" value="Bact_polysacc_biosynth/exp"/>
</dbReference>
<keyword evidence="11" id="KW-0418">Kinase</keyword>
<keyword evidence="15" id="KW-0829">Tyrosine-protein kinase</keyword>
<dbReference type="Proteomes" id="UP001500842">
    <property type="component" value="Unassembled WGS sequence"/>
</dbReference>
<dbReference type="RefSeq" id="WP_141006148.1">
    <property type="nucleotide sequence ID" value="NZ_BAAAOR010000021.1"/>
</dbReference>
<evidence type="ECO:0000256" key="7">
    <source>
        <dbReference type="ARBA" id="ARBA00022519"/>
    </source>
</evidence>
<dbReference type="InterPro" id="IPR005702">
    <property type="entry name" value="Wzc-like_C"/>
</dbReference>
<dbReference type="SUPFAM" id="SSF52540">
    <property type="entry name" value="P-loop containing nucleoside triphosphate hydrolases"/>
    <property type="match status" value="1"/>
</dbReference>
<comment type="subcellular location">
    <subcellularLocation>
        <location evidence="1">Cell inner membrane</location>
        <topology evidence="1">Multi-pass membrane protein</topology>
    </subcellularLocation>
</comment>
<feature type="domain" description="AAA" evidence="18">
    <location>
        <begin position="264"/>
        <end position="417"/>
    </location>
</feature>
<keyword evidence="12" id="KW-0067">ATP-binding</keyword>
<dbReference type="InterPro" id="IPR025669">
    <property type="entry name" value="AAA_dom"/>
</dbReference>
<evidence type="ECO:0000256" key="11">
    <source>
        <dbReference type="ARBA" id="ARBA00022777"/>
    </source>
</evidence>
<protein>
    <recommendedName>
        <fullName evidence="5">non-specific protein-tyrosine kinase</fullName>
        <ecNumber evidence="5">2.7.10.2</ecNumber>
    </recommendedName>
</protein>
<evidence type="ECO:0000256" key="12">
    <source>
        <dbReference type="ARBA" id="ARBA00022840"/>
    </source>
</evidence>
<dbReference type="Gene3D" id="3.40.50.300">
    <property type="entry name" value="P-loop containing nucleotide triphosphate hydrolases"/>
    <property type="match status" value="1"/>
</dbReference>
<evidence type="ECO:0000256" key="14">
    <source>
        <dbReference type="ARBA" id="ARBA00023136"/>
    </source>
</evidence>
<evidence type="ECO:0000256" key="16">
    <source>
        <dbReference type="ARBA" id="ARBA00051245"/>
    </source>
</evidence>
<comment type="caution">
    <text evidence="19">The sequence shown here is derived from an EMBL/GenBank/DDBJ whole genome shotgun (WGS) entry which is preliminary data.</text>
</comment>
<evidence type="ECO:0000256" key="3">
    <source>
        <dbReference type="ARBA" id="ARBA00007316"/>
    </source>
</evidence>
<reference evidence="19 20" key="1">
    <citation type="journal article" date="2019" name="Int. J. Syst. Evol. Microbiol.">
        <title>The Global Catalogue of Microorganisms (GCM) 10K type strain sequencing project: providing services to taxonomists for standard genome sequencing and annotation.</title>
        <authorList>
            <consortium name="The Broad Institute Genomics Platform"/>
            <consortium name="The Broad Institute Genome Sequencing Center for Infectious Disease"/>
            <person name="Wu L."/>
            <person name="Ma J."/>
        </authorList>
    </citation>
    <scope>NUCLEOTIDE SEQUENCE [LARGE SCALE GENOMIC DNA]</scope>
    <source>
        <strain evidence="19 20">JCM 14942</strain>
    </source>
</reference>
<evidence type="ECO:0000256" key="2">
    <source>
        <dbReference type="ARBA" id="ARBA00006683"/>
    </source>
</evidence>
<keyword evidence="6" id="KW-1003">Cell membrane</keyword>
<evidence type="ECO:0000256" key="8">
    <source>
        <dbReference type="ARBA" id="ARBA00022679"/>
    </source>
</evidence>
<keyword evidence="20" id="KW-1185">Reference proteome</keyword>
<dbReference type="Pfam" id="PF02706">
    <property type="entry name" value="Wzz"/>
    <property type="match status" value="1"/>
</dbReference>
<evidence type="ECO:0000256" key="9">
    <source>
        <dbReference type="ARBA" id="ARBA00022692"/>
    </source>
</evidence>
<name>A0ABN2AJP0_9ACTN</name>
<evidence type="ECO:0000313" key="19">
    <source>
        <dbReference type="EMBL" id="GAA1519927.1"/>
    </source>
</evidence>
<evidence type="ECO:0000313" key="20">
    <source>
        <dbReference type="Proteomes" id="UP001500842"/>
    </source>
</evidence>
<comment type="similarity">
    <text evidence="2">Belongs to the CpsC/CapA family.</text>
</comment>
<dbReference type="EC" id="2.7.10.2" evidence="5"/>
<comment type="similarity">
    <text evidence="4">Belongs to the etk/wzc family.</text>
</comment>
<proteinExistence type="inferred from homology"/>
<evidence type="ECO:0000259" key="17">
    <source>
        <dbReference type="Pfam" id="PF02706"/>
    </source>
</evidence>
<keyword evidence="10" id="KW-0547">Nucleotide-binding</keyword>